<protein>
    <submittedName>
        <fullName evidence="10">Nodulation protein NfeD</fullName>
    </submittedName>
</protein>
<dbReference type="InterPro" id="IPR012340">
    <property type="entry name" value="NA-bd_OB-fold"/>
</dbReference>
<feature type="transmembrane region" description="Helical" evidence="6">
    <location>
        <begin position="310"/>
        <end position="328"/>
    </location>
</feature>
<evidence type="ECO:0000256" key="6">
    <source>
        <dbReference type="SAM" id="Phobius"/>
    </source>
</evidence>
<dbReference type="SUPFAM" id="SSF52096">
    <property type="entry name" value="ClpP/crotonase"/>
    <property type="match status" value="1"/>
</dbReference>
<sequence length="477" mass="50381">MSNQLSSAVFLRGALILTLLLVVLISKSAAQESTSPHVALLTIDGAIGPSTTDYFKRATESAGERGAELIIVHIDTPGGLDAASRDIIQHILSSPIPIAMYVYPSGARAASAGTYILYASQIAAMAPATTLGAATPVQIGGPPGTPSPGGNPKESDQKEEKEKANKDDEEGKDEDKKEKPLSGTAMERKMVNDSVAFIRGLAQRNGRNAEWAEKAVREAATLTASEALEMNVVDIVAKNDEDLLKQVAGRKVSLDSGEITISAEIAQLPIENYEPDWRNELLALITNPQVAYILLLIGIYGLIFEGYSPGAFVPGIVGIICLLLAFYALQVLPINYAGLALIIVGALLIVAEVFMPSFGALGIGGIIALVIGSVMLIDTDVPGMQVSRKLIAAIAGVSGVFLLGLLMAVGRSLRKPRLASDQALVGRVAVVSNVSEEEVLVHLGGEIWRAHCETPLEPGQRVRVIAQRGLLLYVEPG</sequence>
<evidence type="ECO:0000256" key="1">
    <source>
        <dbReference type="ARBA" id="ARBA00004141"/>
    </source>
</evidence>
<dbReference type="InterPro" id="IPR029045">
    <property type="entry name" value="ClpP/crotonase-like_dom_sf"/>
</dbReference>
<evidence type="ECO:0000259" key="7">
    <source>
        <dbReference type="Pfam" id="PF01957"/>
    </source>
</evidence>
<dbReference type="Gene3D" id="2.40.50.140">
    <property type="entry name" value="Nucleic acid-binding proteins"/>
    <property type="match status" value="1"/>
</dbReference>
<dbReference type="InterPro" id="IPR002810">
    <property type="entry name" value="NfeD-like_C"/>
</dbReference>
<feature type="transmembrane region" description="Helical" evidence="6">
    <location>
        <begin position="281"/>
        <end position="303"/>
    </location>
</feature>
<gene>
    <name evidence="10" type="ORF">MJO52_04685</name>
</gene>
<dbReference type="Proteomes" id="UP001055658">
    <property type="component" value="Chromosome"/>
</dbReference>
<keyword evidence="11" id="KW-1185">Reference proteome</keyword>
<feature type="compositionally biased region" description="Basic and acidic residues" evidence="5">
    <location>
        <begin position="153"/>
        <end position="166"/>
    </location>
</feature>
<evidence type="ECO:0000256" key="2">
    <source>
        <dbReference type="ARBA" id="ARBA00022692"/>
    </source>
</evidence>
<keyword evidence="3 6" id="KW-1133">Transmembrane helix</keyword>
<dbReference type="EMBL" id="CP092418">
    <property type="protein sequence ID" value="USD22430.1"/>
    <property type="molecule type" value="Genomic_DNA"/>
</dbReference>
<evidence type="ECO:0000256" key="3">
    <source>
        <dbReference type="ARBA" id="ARBA00022989"/>
    </source>
</evidence>
<dbReference type="RefSeq" id="WP_252084789.1">
    <property type="nucleotide sequence ID" value="NZ_CP092418.1"/>
</dbReference>
<feature type="region of interest" description="Disordered" evidence="5">
    <location>
        <begin position="135"/>
        <end position="186"/>
    </location>
</feature>
<evidence type="ECO:0000256" key="5">
    <source>
        <dbReference type="SAM" id="MobiDB-lite"/>
    </source>
</evidence>
<dbReference type="InterPro" id="IPR056739">
    <property type="entry name" value="NfeD_membrane"/>
</dbReference>
<feature type="domain" description="NfeD1b N-terminal" evidence="9">
    <location>
        <begin position="40"/>
        <end position="140"/>
    </location>
</feature>
<name>A0ABY4VEL2_9GAMM</name>
<dbReference type="CDD" id="cd07020">
    <property type="entry name" value="Clp_protease_NfeD_1"/>
    <property type="match status" value="1"/>
</dbReference>
<dbReference type="InterPro" id="IPR052165">
    <property type="entry name" value="Membrane_assoc_protease"/>
</dbReference>
<evidence type="ECO:0000259" key="8">
    <source>
        <dbReference type="Pfam" id="PF24961"/>
    </source>
</evidence>
<feature type="transmembrane region" description="Helical" evidence="6">
    <location>
        <begin position="334"/>
        <end position="351"/>
    </location>
</feature>
<reference evidence="10" key="1">
    <citation type="submission" date="2022-02" db="EMBL/GenBank/DDBJ databases">
        <title>Coral-associated bacteria.</title>
        <authorList>
            <person name="Tang K."/>
            <person name="Wang X."/>
        </authorList>
    </citation>
    <scope>NUCLEOTIDE SEQUENCE</scope>
    <source>
        <strain evidence="10">SCSIO 43006</strain>
    </source>
</reference>
<dbReference type="PANTHER" id="PTHR33507">
    <property type="entry name" value="INNER MEMBRANE PROTEIN YBBJ"/>
    <property type="match status" value="1"/>
</dbReference>
<feature type="transmembrane region" description="Helical" evidence="6">
    <location>
        <begin position="389"/>
        <end position="409"/>
    </location>
</feature>
<feature type="transmembrane region" description="Helical" evidence="6">
    <location>
        <begin position="358"/>
        <end position="377"/>
    </location>
</feature>
<feature type="domain" description="NfeD-like C-terminal" evidence="7">
    <location>
        <begin position="422"/>
        <end position="476"/>
    </location>
</feature>
<feature type="compositionally biased region" description="Basic and acidic residues" evidence="5">
    <location>
        <begin position="173"/>
        <end position="186"/>
    </location>
</feature>
<dbReference type="Gene3D" id="3.90.226.10">
    <property type="entry name" value="2-enoyl-CoA Hydratase, Chain A, domain 1"/>
    <property type="match status" value="1"/>
</dbReference>
<keyword evidence="4 6" id="KW-0472">Membrane</keyword>
<keyword evidence="2 6" id="KW-0812">Transmembrane</keyword>
<evidence type="ECO:0000313" key="11">
    <source>
        <dbReference type="Proteomes" id="UP001055658"/>
    </source>
</evidence>
<evidence type="ECO:0000313" key="10">
    <source>
        <dbReference type="EMBL" id="USD22430.1"/>
    </source>
</evidence>
<evidence type="ECO:0000259" key="9">
    <source>
        <dbReference type="Pfam" id="PF25145"/>
    </source>
</evidence>
<dbReference type="Pfam" id="PF24961">
    <property type="entry name" value="NfeD_membrane"/>
    <property type="match status" value="1"/>
</dbReference>
<dbReference type="Pfam" id="PF25145">
    <property type="entry name" value="NfeD1b_N"/>
    <property type="match status" value="1"/>
</dbReference>
<dbReference type="PANTHER" id="PTHR33507:SF4">
    <property type="entry name" value="NODULATION COMPETITIVENESS PROTEIN NFED"/>
    <property type="match status" value="1"/>
</dbReference>
<accession>A0ABY4VEL2</accession>
<evidence type="ECO:0000256" key="4">
    <source>
        <dbReference type="ARBA" id="ARBA00023136"/>
    </source>
</evidence>
<comment type="subcellular location">
    <subcellularLocation>
        <location evidence="1">Membrane</location>
        <topology evidence="1">Multi-pass membrane protein</topology>
    </subcellularLocation>
</comment>
<feature type="domain" description="NfeD integral membrane" evidence="8">
    <location>
        <begin position="290"/>
        <end position="407"/>
    </location>
</feature>
<dbReference type="Pfam" id="PF01957">
    <property type="entry name" value="NfeD"/>
    <property type="match status" value="1"/>
</dbReference>
<proteinExistence type="predicted"/>
<dbReference type="SUPFAM" id="SSF141322">
    <property type="entry name" value="NfeD domain-like"/>
    <property type="match status" value="1"/>
</dbReference>
<organism evidence="10 11">
    <name type="scientific">Microbulbifer variabilis</name>
    <dbReference type="NCBI Taxonomy" id="266805"/>
    <lineage>
        <taxon>Bacteria</taxon>
        <taxon>Pseudomonadati</taxon>
        <taxon>Pseudomonadota</taxon>
        <taxon>Gammaproteobacteria</taxon>
        <taxon>Cellvibrionales</taxon>
        <taxon>Microbulbiferaceae</taxon>
        <taxon>Microbulbifer</taxon>
    </lineage>
</organism>
<dbReference type="InterPro" id="IPR056738">
    <property type="entry name" value="NfeD1b_N"/>
</dbReference>